<organism evidence="1 2">
    <name type="scientific">Rhizophagus clarus</name>
    <dbReference type="NCBI Taxonomy" id="94130"/>
    <lineage>
        <taxon>Eukaryota</taxon>
        <taxon>Fungi</taxon>
        <taxon>Fungi incertae sedis</taxon>
        <taxon>Mucoromycota</taxon>
        <taxon>Glomeromycotina</taxon>
        <taxon>Glomeromycetes</taxon>
        <taxon>Glomerales</taxon>
        <taxon>Glomeraceae</taxon>
        <taxon>Rhizophagus</taxon>
    </lineage>
</organism>
<comment type="caution">
    <text evidence="1">The sequence shown here is derived from an EMBL/GenBank/DDBJ whole genome shotgun (WGS) entry which is preliminary data.</text>
</comment>
<dbReference type="Proteomes" id="UP000615446">
    <property type="component" value="Unassembled WGS sequence"/>
</dbReference>
<gene>
    <name evidence="1" type="ORF">RCL2_001727100</name>
</gene>
<dbReference type="EMBL" id="BLAL01000194">
    <property type="protein sequence ID" value="GES90426.1"/>
    <property type="molecule type" value="Genomic_DNA"/>
</dbReference>
<proteinExistence type="predicted"/>
<dbReference type="AlphaFoldDB" id="A0A8H3QSP5"/>
<evidence type="ECO:0000313" key="1">
    <source>
        <dbReference type="EMBL" id="GES90426.1"/>
    </source>
</evidence>
<protein>
    <submittedName>
        <fullName evidence="1">Uncharacterized protein</fullName>
    </submittedName>
</protein>
<sequence length="75" mass="8915">MTKDTNLLICRLSEWCGNRQDVILGLGQLLWEHQILQTTEDLFAQAKTPKDQKTMLLYERCEHDLEEIRLQEKEL</sequence>
<evidence type="ECO:0000313" key="2">
    <source>
        <dbReference type="Proteomes" id="UP000615446"/>
    </source>
</evidence>
<reference evidence="1" key="1">
    <citation type="submission" date="2019-10" db="EMBL/GenBank/DDBJ databases">
        <title>Conservation and host-specific expression of non-tandemly repeated heterogenous ribosome RNA gene in arbuscular mycorrhizal fungi.</title>
        <authorList>
            <person name="Maeda T."/>
            <person name="Kobayashi Y."/>
            <person name="Nakagawa T."/>
            <person name="Ezawa T."/>
            <person name="Yamaguchi K."/>
            <person name="Bino T."/>
            <person name="Nishimoto Y."/>
            <person name="Shigenobu S."/>
            <person name="Kawaguchi M."/>
        </authorList>
    </citation>
    <scope>NUCLEOTIDE SEQUENCE</scope>
    <source>
        <strain evidence="1">HR1</strain>
    </source>
</reference>
<accession>A0A8H3QSP5</accession>
<name>A0A8H3QSP5_9GLOM</name>